<accession>A0A140E564</accession>
<protein>
    <submittedName>
        <fullName evidence="2">Uncharacterized protein</fullName>
    </submittedName>
</protein>
<dbReference type="AlphaFoldDB" id="A0A140E564"/>
<keyword evidence="3" id="KW-1185">Reference proteome</keyword>
<sequence length="328" mass="37816">MREVIQCLIDWLDSEPSDEKGHRILRALAQESLKKADFDESKRRFTAEEIVAAVGQTLESAEPKKWIDWPGSLKKYCETREPQILEFARKRGLSRYPKPDRKSTKGGPGQLTTFYIKAELLPEIMEEDQAIEEVRVDGSNAAELKADYQMTELGEVKPSWIASWLFRHGQIELRQWHVWVILGWLAIIAGFAVLIAYAGWLSLSVPRPVTTQDLTLLVSIFAIPYGSWVTIIKPWILLLDDRIVVAHELFTNFHEQSAQFELLRDGDLRVVRLVRYSAPCPICGATIYLEKGEPDYRRRLVGRCYESPREHVFSFDRITRCGRLLVDR</sequence>
<reference evidence="2 3" key="1">
    <citation type="journal article" date="2015" name="Environ. Microbiol.">
        <title>Methane oxidation coupled to nitrate reduction under hypoxia by the Gammaproteobacterium Methylomonas denitrificans, sp. nov. type strain FJG1.</title>
        <authorList>
            <person name="Kits K.D."/>
            <person name="Klotz M.G."/>
            <person name="Stein L.Y."/>
        </authorList>
    </citation>
    <scope>NUCLEOTIDE SEQUENCE [LARGE SCALE GENOMIC DNA]</scope>
    <source>
        <strain evidence="2 3">FJG1</strain>
    </source>
</reference>
<dbReference type="Proteomes" id="UP000030512">
    <property type="component" value="Chromosome"/>
</dbReference>
<evidence type="ECO:0000256" key="1">
    <source>
        <dbReference type="SAM" id="Phobius"/>
    </source>
</evidence>
<keyword evidence="1" id="KW-0472">Membrane</keyword>
<keyword evidence="1" id="KW-0812">Transmembrane</keyword>
<organism evidence="2 3">
    <name type="scientific">Methylomonas denitrificans</name>
    <dbReference type="NCBI Taxonomy" id="1538553"/>
    <lineage>
        <taxon>Bacteria</taxon>
        <taxon>Pseudomonadati</taxon>
        <taxon>Pseudomonadota</taxon>
        <taxon>Gammaproteobacteria</taxon>
        <taxon>Methylococcales</taxon>
        <taxon>Methylococcaceae</taxon>
        <taxon>Methylomonas</taxon>
    </lineage>
</organism>
<evidence type="ECO:0000313" key="3">
    <source>
        <dbReference type="Proteomes" id="UP000030512"/>
    </source>
</evidence>
<dbReference type="RefSeq" id="WP_036272401.1">
    <property type="nucleotide sequence ID" value="NZ_CP014476.1"/>
</dbReference>
<dbReference type="KEGG" id="mdn:JT25_003380"/>
<gene>
    <name evidence="2" type="ORF">JT25_003380</name>
</gene>
<proteinExistence type="predicted"/>
<keyword evidence="1" id="KW-1133">Transmembrane helix</keyword>
<dbReference type="EMBL" id="CP014476">
    <property type="protein sequence ID" value="AMK75538.1"/>
    <property type="molecule type" value="Genomic_DNA"/>
</dbReference>
<feature type="transmembrane region" description="Helical" evidence="1">
    <location>
        <begin position="214"/>
        <end position="232"/>
    </location>
</feature>
<evidence type="ECO:0000313" key="2">
    <source>
        <dbReference type="EMBL" id="AMK75538.1"/>
    </source>
</evidence>
<name>A0A140E564_9GAMM</name>
<feature type="transmembrane region" description="Helical" evidence="1">
    <location>
        <begin position="176"/>
        <end position="202"/>
    </location>
</feature>
<dbReference type="OrthoDB" id="8928961at2"/>